<reference evidence="3" key="1">
    <citation type="submission" date="2022-05" db="EMBL/GenBank/DDBJ databases">
        <authorList>
            <person name="Jo J.-H."/>
            <person name="Im W.-T."/>
        </authorList>
    </citation>
    <scope>NUCLEOTIDE SEQUENCE</scope>
    <source>
        <strain evidence="3">SE158</strain>
    </source>
</reference>
<keyword evidence="1" id="KW-0808">Transferase</keyword>
<dbReference type="PROSITE" id="PS51186">
    <property type="entry name" value="GNAT"/>
    <property type="match status" value="1"/>
</dbReference>
<name>A0ABT0RK71_9SPHN</name>
<dbReference type="PANTHER" id="PTHR13947:SF37">
    <property type="entry name" value="LD18367P"/>
    <property type="match status" value="1"/>
</dbReference>
<proteinExistence type="predicted"/>
<dbReference type="InterPro" id="IPR016181">
    <property type="entry name" value="Acyl_CoA_acyltransferase"/>
</dbReference>
<dbReference type="SUPFAM" id="SSF55729">
    <property type="entry name" value="Acyl-CoA N-acyltransferases (Nat)"/>
    <property type="match status" value="1"/>
</dbReference>
<dbReference type="InterPro" id="IPR000182">
    <property type="entry name" value="GNAT_dom"/>
</dbReference>
<dbReference type="PANTHER" id="PTHR13947">
    <property type="entry name" value="GNAT FAMILY N-ACETYLTRANSFERASE"/>
    <property type="match status" value="1"/>
</dbReference>
<dbReference type="Gene3D" id="3.40.630.30">
    <property type="match status" value="1"/>
</dbReference>
<dbReference type="CDD" id="cd04301">
    <property type="entry name" value="NAT_SF"/>
    <property type="match status" value="1"/>
</dbReference>
<dbReference type="RefSeq" id="WP_249846969.1">
    <property type="nucleotide sequence ID" value="NZ_JAMGBD010000001.1"/>
</dbReference>
<accession>A0ABT0RK71</accession>
<keyword evidence="4" id="KW-1185">Reference proteome</keyword>
<protein>
    <submittedName>
        <fullName evidence="3">GNAT family N-acetyltransferase</fullName>
    </submittedName>
</protein>
<evidence type="ECO:0000313" key="4">
    <source>
        <dbReference type="Proteomes" id="UP001165363"/>
    </source>
</evidence>
<sequence>MLTKLLRDRCLTLYRRWMSRSGEARPTETAGRKIYSGAGDDVIQCAPFLGDRRFLLPLLKLADDSETQIRSYWRNGEFLVALRNGQVLGQALIVRRGDKVFELKSIAVAEGCQRLGIGRQLLNAVIDYAHGHKASTLTVSTSVADPEALGFYLRHGFRASAILRDAFTADRGYPAQTDRQLPLNDAIELELALSRSSDLS</sequence>
<evidence type="ECO:0000313" key="3">
    <source>
        <dbReference type="EMBL" id="MCL6683034.1"/>
    </source>
</evidence>
<dbReference type="Proteomes" id="UP001165363">
    <property type="component" value="Unassembled WGS sequence"/>
</dbReference>
<feature type="domain" description="N-acetyltransferase" evidence="2">
    <location>
        <begin position="40"/>
        <end position="180"/>
    </location>
</feature>
<dbReference type="Pfam" id="PF00583">
    <property type="entry name" value="Acetyltransf_1"/>
    <property type="match status" value="1"/>
</dbReference>
<dbReference type="EMBL" id="JAMGBD010000001">
    <property type="protein sequence ID" value="MCL6683034.1"/>
    <property type="molecule type" value="Genomic_DNA"/>
</dbReference>
<organism evidence="3 4">
    <name type="scientific">Sphingomonas alba</name>
    <dbReference type="NCBI Taxonomy" id="2908208"/>
    <lineage>
        <taxon>Bacteria</taxon>
        <taxon>Pseudomonadati</taxon>
        <taxon>Pseudomonadota</taxon>
        <taxon>Alphaproteobacteria</taxon>
        <taxon>Sphingomonadales</taxon>
        <taxon>Sphingomonadaceae</taxon>
        <taxon>Sphingomonas</taxon>
    </lineage>
</organism>
<evidence type="ECO:0000256" key="1">
    <source>
        <dbReference type="ARBA" id="ARBA00022679"/>
    </source>
</evidence>
<evidence type="ECO:0000259" key="2">
    <source>
        <dbReference type="PROSITE" id="PS51186"/>
    </source>
</evidence>
<gene>
    <name evidence="3" type="ORF">LZ536_03830</name>
</gene>
<dbReference type="InterPro" id="IPR050769">
    <property type="entry name" value="NAT_camello-type"/>
</dbReference>
<comment type="caution">
    <text evidence="3">The sequence shown here is derived from an EMBL/GenBank/DDBJ whole genome shotgun (WGS) entry which is preliminary data.</text>
</comment>